<reference evidence="1 2" key="1">
    <citation type="submission" date="2018-03" db="EMBL/GenBank/DDBJ databases">
        <title>Draft Genome Sequences of the Obligatory Marine Myxobacteria Enhygromyxa salina SWB007.</title>
        <authorList>
            <person name="Poehlein A."/>
            <person name="Moghaddam J.A."/>
            <person name="Harms H."/>
            <person name="Alanjari M."/>
            <person name="Koenig G.M."/>
            <person name="Daniel R."/>
            <person name="Schaeberle T.F."/>
        </authorList>
    </citation>
    <scope>NUCLEOTIDE SEQUENCE [LARGE SCALE GENOMIC DNA]</scope>
    <source>
        <strain evidence="1 2">SWB007</strain>
    </source>
</reference>
<dbReference type="Proteomes" id="UP000238823">
    <property type="component" value="Unassembled WGS sequence"/>
</dbReference>
<evidence type="ECO:0000313" key="2">
    <source>
        <dbReference type="Proteomes" id="UP000238823"/>
    </source>
</evidence>
<evidence type="ECO:0000313" key="1">
    <source>
        <dbReference type="EMBL" id="PRQ08920.1"/>
    </source>
</evidence>
<accession>A0A2S9YV14</accession>
<comment type="caution">
    <text evidence="1">The sequence shown here is derived from an EMBL/GenBank/DDBJ whole genome shotgun (WGS) entry which is preliminary data.</text>
</comment>
<dbReference type="PROSITE" id="PS51257">
    <property type="entry name" value="PROKAR_LIPOPROTEIN"/>
    <property type="match status" value="1"/>
</dbReference>
<dbReference type="AlphaFoldDB" id="A0A2S9YV14"/>
<protein>
    <submittedName>
        <fullName evidence="1">Uncharacterized protein</fullName>
    </submittedName>
</protein>
<name>A0A2S9YV14_9BACT</name>
<organism evidence="1 2">
    <name type="scientific">Enhygromyxa salina</name>
    <dbReference type="NCBI Taxonomy" id="215803"/>
    <lineage>
        <taxon>Bacteria</taxon>
        <taxon>Pseudomonadati</taxon>
        <taxon>Myxococcota</taxon>
        <taxon>Polyangia</taxon>
        <taxon>Nannocystales</taxon>
        <taxon>Nannocystaceae</taxon>
        <taxon>Enhygromyxa</taxon>
    </lineage>
</organism>
<dbReference type="EMBL" id="PVNL01000032">
    <property type="protein sequence ID" value="PRQ08920.1"/>
    <property type="molecule type" value="Genomic_DNA"/>
</dbReference>
<proteinExistence type="predicted"/>
<sequence length="88" mass="10229">METTTPRPRLRCARTTGHDSWHMLIALSLTTGCGEKLQQSNLGNPRPGWFYVIWRASHPTLGDRIDLCNEYRPWETGDIQVYEHLFVE</sequence>
<gene>
    <name evidence="1" type="ORF">ENSA7_13190</name>
</gene>